<evidence type="ECO:0000259" key="4">
    <source>
        <dbReference type="Pfam" id="PF01425"/>
    </source>
</evidence>
<name>A0AAD4RB20_9BILA</name>
<dbReference type="PANTHER" id="PTHR43372">
    <property type="entry name" value="FATTY-ACID AMIDE HYDROLASE"/>
    <property type="match status" value="1"/>
</dbReference>
<dbReference type="SUPFAM" id="SSF75304">
    <property type="entry name" value="Amidase signature (AS) enzymes"/>
    <property type="match status" value="1"/>
</dbReference>
<dbReference type="PROSITE" id="PS00571">
    <property type="entry name" value="AMIDASES"/>
    <property type="match status" value="1"/>
</dbReference>
<comment type="similarity">
    <text evidence="1">Belongs to the amidase family.</text>
</comment>
<dbReference type="Proteomes" id="UP001201812">
    <property type="component" value="Unassembled WGS sequence"/>
</dbReference>
<dbReference type="InterPro" id="IPR023631">
    <property type="entry name" value="Amidase_dom"/>
</dbReference>
<evidence type="ECO:0000256" key="1">
    <source>
        <dbReference type="ARBA" id="ARBA00009199"/>
    </source>
</evidence>
<feature type="active site" description="Charge relay system" evidence="2">
    <location>
        <position position="177"/>
    </location>
</feature>
<evidence type="ECO:0000313" key="6">
    <source>
        <dbReference type="Proteomes" id="UP001201812"/>
    </source>
</evidence>
<accession>A0AAD4RB20</accession>
<evidence type="ECO:0000313" key="5">
    <source>
        <dbReference type="EMBL" id="KAI1728973.1"/>
    </source>
</evidence>
<dbReference type="PANTHER" id="PTHR43372:SF4">
    <property type="entry name" value="FATTY-ACID AMIDE HYDROLASE 2"/>
    <property type="match status" value="1"/>
</dbReference>
<feature type="active site" description="Charge relay system" evidence="2">
    <location>
        <position position="101"/>
    </location>
</feature>
<dbReference type="AlphaFoldDB" id="A0AAD4RB20"/>
<protein>
    <submittedName>
        <fullName evidence="5">Amidase domain-containing protein</fullName>
    </submittedName>
</protein>
<feature type="coiled-coil region" evidence="3">
    <location>
        <begin position="63"/>
        <end position="90"/>
    </location>
</feature>
<dbReference type="PIRSF" id="PIRSF001221">
    <property type="entry name" value="Amidase_fungi"/>
    <property type="match status" value="1"/>
</dbReference>
<dbReference type="Gene3D" id="3.90.1300.10">
    <property type="entry name" value="Amidase signature (AS) domain"/>
    <property type="match status" value="1"/>
</dbReference>
<dbReference type="InterPro" id="IPR036928">
    <property type="entry name" value="AS_sf"/>
</dbReference>
<evidence type="ECO:0000256" key="3">
    <source>
        <dbReference type="SAM" id="Coils"/>
    </source>
</evidence>
<organism evidence="5 6">
    <name type="scientific">Ditylenchus destructor</name>
    <dbReference type="NCBI Taxonomy" id="166010"/>
    <lineage>
        <taxon>Eukaryota</taxon>
        <taxon>Metazoa</taxon>
        <taxon>Ecdysozoa</taxon>
        <taxon>Nematoda</taxon>
        <taxon>Chromadorea</taxon>
        <taxon>Rhabditida</taxon>
        <taxon>Tylenchina</taxon>
        <taxon>Tylenchomorpha</taxon>
        <taxon>Sphaerularioidea</taxon>
        <taxon>Anguinidae</taxon>
        <taxon>Anguininae</taxon>
        <taxon>Ditylenchus</taxon>
    </lineage>
</organism>
<dbReference type="EMBL" id="JAKKPZ010000001">
    <property type="protein sequence ID" value="KAI1728973.1"/>
    <property type="molecule type" value="Genomic_DNA"/>
</dbReference>
<feature type="active site" description="Acyl-ester intermediate" evidence="2">
    <location>
        <position position="201"/>
    </location>
</feature>
<feature type="domain" description="Amidase" evidence="4">
    <location>
        <begin position="36"/>
        <end position="475"/>
    </location>
</feature>
<keyword evidence="6" id="KW-1185">Reference proteome</keyword>
<gene>
    <name evidence="5" type="ORF">DdX_01187</name>
</gene>
<dbReference type="InterPro" id="IPR020556">
    <property type="entry name" value="Amidase_CS"/>
</dbReference>
<keyword evidence="3" id="KW-0175">Coiled coil</keyword>
<comment type="caution">
    <text evidence="5">The sequence shown here is derived from an EMBL/GenBank/DDBJ whole genome shotgun (WGS) entry which is preliminary data.</text>
</comment>
<proteinExistence type="inferred from homology"/>
<sequence>MFRHRRSVDQPDNELLLISAVEASAMIRRGEIKSIDLVEAYIERVLHVNGLINAMVADNFEQARMQANNIDNYLEQIDKSSEEYHSLAKRKPFLGVPFTVKDNVLVKGFLCTAGVPARRSASPCTQDAEAVRRLKEAGAVLLGITNVPELALWWETSNTLYGCTNNPYDLRKTPGGSSGGEGALISSAGSVIGLGNDVGGSLRIPAVFNGIFGLKPGPGVVPSRGLYPEIHGGYLAQMATAGPLCRYAKILAGDEVADNKLNLSIPVDFRKIRIFYMEDLNSLVCEDLHPEMRESVRKAAKYFEKKYDRSTHRLDLALAHHAAEMFVTSFDEADYPKITESMANFEFNVNCYTELLKSICGGNSSHTLPAIITGIHSTLPQPSKETKGFVDSKRDQLRREIADLLGQDGILLFPAFSTTAPFNNQALFTPFNFIYNGLWNALALPVIAVPLGLSARDNLPVGVQIVAAPDQERLLIAAAQDLEEGFGGWVPPRRRRRFHS</sequence>
<reference evidence="5" key="1">
    <citation type="submission" date="2022-01" db="EMBL/GenBank/DDBJ databases">
        <title>Genome Sequence Resource for Two Populations of Ditylenchus destructor, the Migratory Endoparasitic Phytonematode.</title>
        <authorList>
            <person name="Zhang H."/>
            <person name="Lin R."/>
            <person name="Xie B."/>
        </authorList>
    </citation>
    <scope>NUCLEOTIDE SEQUENCE</scope>
    <source>
        <strain evidence="5">BazhouSP</strain>
    </source>
</reference>
<dbReference type="Pfam" id="PF01425">
    <property type="entry name" value="Amidase"/>
    <property type="match status" value="1"/>
</dbReference>
<dbReference type="GO" id="GO:0012505">
    <property type="term" value="C:endomembrane system"/>
    <property type="evidence" value="ECO:0007669"/>
    <property type="project" value="TreeGrafter"/>
</dbReference>
<evidence type="ECO:0000256" key="2">
    <source>
        <dbReference type="PIRSR" id="PIRSR001221-1"/>
    </source>
</evidence>
<dbReference type="InterPro" id="IPR052739">
    <property type="entry name" value="FAAH2"/>
</dbReference>